<reference evidence="2 5" key="1">
    <citation type="journal article" date="2024" name="J Genomics">
        <title>Draft genome sequencing and assembly of Favolaschia claudopus CIRM-BRFM 2984 isolated from oak limbs.</title>
        <authorList>
            <person name="Navarro D."/>
            <person name="Drula E."/>
            <person name="Chaduli D."/>
            <person name="Cazenave R."/>
            <person name="Ahrendt S."/>
            <person name="Wang J."/>
            <person name="Lipzen A."/>
            <person name="Daum C."/>
            <person name="Barry K."/>
            <person name="Grigoriev I.V."/>
            <person name="Favel A."/>
            <person name="Rosso M.N."/>
            <person name="Martin F."/>
        </authorList>
    </citation>
    <scope>NUCLEOTIDE SEQUENCE [LARGE SCALE GENOMIC DNA]</scope>
    <source>
        <strain evidence="2 5">CIRM-BRFM 2984</strain>
    </source>
</reference>
<dbReference type="EMBL" id="JAWWNJ010000138">
    <property type="protein sequence ID" value="KAK6984352.1"/>
    <property type="molecule type" value="Genomic_DNA"/>
</dbReference>
<accession>A0AAV9ZZB7</accession>
<evidence type="ECO:0000313" key="3">
    <source>
        <dbReference type="EMBL" id="KAK6996376.1"/>
    </source>
</evidence>
<dbReference type="EMBL" id="JAWWNJ010000078">
    <property type="protein sequence ID" value="KAK7005386.1"/>
    <property type="molecule type" value="Genomic_DNA"/>
</dbReference>
<dbReference type="EMBL" id="JAWWNJ010000098">
    <property type="protein sequence ID" value="KAK6996372.1"/>
    <property type="molecule type" value="Genomic_DNA"/>
</dbReference>
<proteinExistence type="predicted"/>
<evidence type="ECO:0000313" key="4">
    <source>
        <dbReference type="EMBL" id="KAK7005386.1"/>
    </source>
</evidence>
<name>A0AAV9ZZB7_9AGAR</name>
<evidence type="ECO:0000313" key="2">
    <source>
        <dbReference type="EMBL" id="KAK6996372.1"/>
    </source>
</evidence>
<sequence>MADPCNSIQTLQFEPIPKAIGAQLTVLSEFRFSPYGFRLRPCSKSTRPVRAFAVTLPWFRFAFGYKKCLEFVVGSGFQGGSGFHPFEAAFHRVAVDSTEFEDIFTRWQWIPFN</sequence>
<protein>
    <submittedName>
        <fullName evidence="2">Uncharacterized protein</fullName>
    </submittedName>
</protein>
<evidence type="ECO:0000313" key="1">
    <source>
        <dbReference type="EMBL" id="KAK6984352.1"/>
    </source>
</evidence>
<gene>
    <name evidence="4" type="ORF">R3P38DRAFT_2794583</name>
    <name evidence="2" type="ORF">R3P38DRAFT_2800075</name>
    <name evidence="3" type="ORF">R3P38DRAFT_2800079</name>
    <name evidence="1" type="ORF">R3P38DRAFT_2806550</name>
</gene>
<dbReference type="EMBL" id="JAWWNJ010000098">
    <property type="protein sequence ID" value="KAK6996376.1"/>
    <property type="molecule type" value="Genomic_DNA"/>
</dbReference>
<dbReference type="AlphaFoldDB" id="A0AAV9ZZB7"/>
<comment type="caution">
    <text evidence="2">The sequence shown here is derived from an EMBL/GenBank/DDBJ whole genome shotgun (WGS) entry which is preliminary data.</text>
</comment>
<evidence type="ECO:0000313" key="5">
    <source>
        <dbReference type="Proteomes" id="UP001362999"/>
    </source>
</evidence>
<keyword evidence="5" id="KW-1185">Reference proteome</keyword>
<dbReference type="Proteomes" id="UP001362999">
    <property type="component" value="Unassembled WGS sequence"/>
</dbReference>
<organism evidence="2 5">
    <name type="scientific">Favolaschia claudopus</name>
    <dbReference type="NCBI Taxonomy" id="2862362"/>
    <lineage>
        <taxon>Eukaryota</taxon>
        <taxon>Fungi</taxon>
        <taxon>Dikarya</taxon>
        <taxon>Basidiomycota</taxon>
        <taxon>Agaricomycotina</taxon>
        <taxon>Agaricomycetes</taxon>
        <taxon>Agaricomycetidae</taxon>
        <taxon>Agaricales</taxon>
        <taxon>Marasmiineae</taxon>
        <taxon>Mycenaceae</taxon>
        <taxon>Favolaschia</taxon>
    </lineage>
</organism>